<dbReference type="STRING" id="1120989.SAMN02745227_00481"/>
<name>A0A1M6LEI7_9FIRM</name>
<dbReference type="Proteomes" id="UP000243547">
    <property type="component" value="Unassembled WGS sequence"/>
</dbReference>
<evidence type="ECO:0000313" key="2">
    <source>
        <dbReference type="EMBL" id="SHJ69587.1"/>
    </source>
</evidence>
<proteinExistence type="predicted"/>
<accession>A0A1M6LEI7</accession>
<keyword evidence="3" id="KW-1185">Reference proteome</keyword>
<gene>
    <name evidence="2" type="ORF">SAMN02745227_00481</name>
</gene>
<reference evidence="3" key="1">
    <citation type="submission" date="2016-11" db="EMBL/GenBank/DDBJ databases">
        <authorList>
            <person name="Varghese N."/>
            <person name="Submissions S."/>
        </authorList>
    </citation>
    <scope>NUCLEOTIDE SEQUENCE [LARGE SCALE GENOMIC DNA]</scope>
    <source>
        <strain evidence="3">DSM 14826</strain>
    </source>
</reference>
<keyword evidence="1" id="KW-0812">Transmembrane</keyword>
<evidence type="ECO:0000256" key="1">
    <source>
        <dbReference type="SAM" id="Phobius"/>
    </source>
</evidence>
<feature type="transmembrane region" description="Helical" evidence="1">
    <location>
        <begin position="94"/>
        <end position="127"/>
    </location>
</feature>
<keyword evidence="1" id="KW-0472">Membrane</keyword>
<dbReference type="RefSeq" id="WP_072905933.1">
    <property type="nucleotide sequence ID" value="NZ_FRAI01000005.1"/>
</dbReference>
<sequence>MELEKLKRKFITNIAIDLPKDYLSDEENREVKEKVDSFSIEGDKIDYLLGKGIVGYDDKEGKYYRSKLNDISNEDLNLIIQLENYKILKGIHNYLILILIFLIGSVICLSFLQPVFLSVIILASIYYFNYTRK</sequence>
<dbReference type="AlphaFoldDB" id="A0A1M6LEI7"/>
<keyword evidence="1" id="KW-1133">Transmembrane helix</keyword>
<dbReference type="EMBL" id="FRAI01000005">
    <property type="protein sequence ID" value="SHJ69587.1"/>
    <property type="molecule type" value="Genomic_DNA"/>
</dbReference>
<dbReference type="OrthoDB" id="9844157at2"/>
<protein>
    <submittedName>
        <fullName evidence="2">Uncharacterized protein</fullName>
    </submittedName>
</protein>
<evidence type="ECO:0000313" key="3">
    <source>
        <dbReference type="Proteomes" id="UP000243547"/>
    </source>
</evidence>
<organism evidence="2 3">
    <name type="scientific">Anaerobranca californiensis DSM 14826</name>
    <dbReference type="NCBI Taxonomy" id="1120989"/>
    <lineage>
        <taxon>Bacteria</taxon>
        <taxon>Bacillati</taxon>
        <taxon>Bacillota</taxon>
        <taxon>Clostridia</taxon>
        <taxon>Eubacteriales</taxon>
        <taxon>Proteinivoracaceae</taxon>
        <taxon>Anaerobranca</taxon>
    </lineage>
</organism>